<dbReference type="eggNOG" id="COG3745">
    <property type="taxonomic scope" value="Bacteria"/>
</dbReference>
<dbReference type="InterPro" id="IPR013974">
    <property type="entry name" value="SAF"/>
</dbReference>
<keyword evidence="1" id="KW-1133">Transmembrane helix</keyword>
<dbReference type="Gene3D" id="3.90.1210.10">
    <property type="entry name" value="Antifreeze-like/N-acetylneuraminic acid synthase C-terminal domain"/>
    <property type="match status" value="1"/>
</dbReference>
<feature type="domain" description="SAF" evidence="2">
    <location>
        <begin position="64"/>
        <end position="132"/>
    </location>
</feature>
<dbReference type="InterPro" id="IPR031571">
    <property type="entry name" value="RcpC_dom"/>
</dbReference>
<dbReference type="AlphaFoldDB" id="V4RHJ9"/>
<dbReference type="SMART" id="SM00858">
    <property type="entry name" value="SAF"/>
    <property type="match status" value="1"/>
</dbReference>
<dbReference type="NCBIfam" id="TIGR03177">
    <property type="entry name" value="pilus_cpaB"/>
    <property type="match status" value="1"/>
</dbReference>
<keyword evidence="1" id="KW-0812">Transmembrane</keyword>
<dbReference type="PATRIC" id="fig|631454.5.peg.2116"/>
<organism evidence="3 4">
    <name type="scientific">Lutibaculum baratangense AMV1</name>
    <dbReference type="NCBI Taxonomy" id="631454"/>
    <lineage>
        <taxon>Bacteria</taxon>
        <taxon>Pseudomonadati</taxon>
        <taxon>Pseudomonadota</taxon>
        <taxon>Alphaproteobacteria</taxon>
        <taxon>Hyphomicrobiales</taxon>
        <taxon>Tepidamorphaceae</taxon>
        <taxon>Lutibaculum</taxon>
    </lineage>
</organism>
<name>V4RHJ9_9HYPH</name>
<evidence type="ECO:0000259" key="2">
    <source>
        <dbReference type="SMART" id="SM00858"/>
    </source>
</evidence>
<evidence type="ECO:0000313" key="3">
    <source>
        <dbReference type="EMBL" id="ESR24824.1"/>
    </source>
</evidence>
<keyword evidence="1" id="KW-0472">Membrane</keyword>
<comment type="caution">
    <text evidence="3">The sequence shown here is derived from an EMBL/GenBank/DDBJ whole genome shotgun (WGS) entry which is preliminary data.</text>
</comment>
<evidence type="ECO:0000313" key="4">
    <source>
        <dbReference type="Proteomes" id="UP000017819"/>
    </source>
</evidence>
<accession>V4RHJ9</accession>
<reference evidence="3 4" key="1">
    <citation type="journal article" date="2014" name="Genome Announc.">
        <title>Draft Genome Sequence of Lutibaculum baratangense Strain AMV1T, Isolated from a Mud Volcano in Andamans, India.</title>
        <authorList>
            <person name="Singh A."/>
            <person name="Sreenivas A."/>
            <person name="Sathyanarayana Reddy G."/>
            <person name="Pinnaka A.K."/>
            <person name="Shivaji S."/>
        </authorList>
    </citation>
    <scope>NUCLEOTIDE SEQUENCE [LARGE SCALE GENOMIC DNA]</scope>
    <source>
        <strain evidence="3 4">AMV1</strain>
    </source>
</reference>
<evidence type="ECO:0000256" key="1">
    <source>
        <dbReference type="SAM" id="Phobius"/>
    </source>
</evidence>
<keyword evidence="4" id="KW-1185">Reference proteome</keyword>
<feature type="transmembrane region" description="Helical" evidence="1">
    <location>
        <begin position="24"/>
        <end position="44"/>
    </location>
</feature>
<proteinExistence type="predicted"/>
<dbReference type="EMBL" id="AWXZ01000029">
    <property type="protein sequence ID" value="ESR24824.1"/>
    <property type="molecule type" value="Genomic_DNA"/>
</dbReference>
<dbReference type="CDD" id="cd11614">
    <property type="entry name" value="SAF_CpaB_FlgA_like"/>
    <property type="match status" value="1"/>
</dbReference>
<dbReference type="Pfam" id="PF08666">
    <property type="entry name" value="SAF"/>
    <property type="match status" value="1"/>
</dbReference>
<dbReference type="Proteomes" id="UP000017819">
    <property type="component" value="Unassembled WGS sequence"/>
</dbReference>
<dbReference type="Pfam" id="PF16976">
    <property type="entry name" value="RcpC"/>
    <property type="match status" value="1"/>
</dbReference>
<sequence>MLGLMVAPPRPDAISRAMRLCMKAARLIVLVIAIGAGLLAWMMARNLGSSDAGPVVVQQEIDVDEVLVAARDLPPGSVVTSGDMRWQKWPMDGVGAGMVTRSARAGGAEEFVGAVTRSSFTAGEPIRETKLAQAGRGGYLSAILPAGKRAVATRTSPQTGAGGFILPNDRVDVIVTQRQSDNGRDLFVSRTVLENVRVLAIDQTVEDQDGRSVVVGNVATLELEPGDAETLARAEQQGDLSLTLRSILDGEGDTTTVSRRSSTVNVVKFGVQSQVNTN</sequence>
<dbReference type="STRING" id="631454.N177_2147"/>
<protein>
    <submittedName>
        <fullName evidence="3">Flp pilus assembly protein RcpC/CpaB</fullName>
    </submittedName>
</protein>
<gene>
    <name evidence="3" type="ORF">N177_2147</name>
</gene>
<dbReference type="InterPro" id="IPR017592">
    <property type="entry name" value="Pilus_assmbl_Flp-typ_CpaB"/>
</dbReference>